<keyword evidence="1" id="KW-0812">Transmembrane</keyword>
<reference evidence="3 4" key="1">
    <citation type="submission" date="2024-08" db="EMBL/GenBank/DDBJ databases">
        <authorList>
            <person name="Cucini C."/>
            <person name="Frati F."/>
        </authorList>
    </citation>
    <scope>NUCLEOTIDE SEQUENCE [LARGE SCALE GENOMIC DNA]</scope>
</reference>
<accession>A0ABP1SB19</accession>
<dbReference type="Proteomes" id="UP001642540">
    <property type="component" value="Unassembled WGS sequence"/>
</dbReference>
<dbReference type="EMBL" id="CAXLJM020000177">
    <property type="protein sequence ID" value="CAL8148821.1"/>
    <property type="molecule type" value="Genomic_DNA"/>
</dbReference>
<keyword evidence="4" id="KW-1185">Reference proteome</keyword>
<evidence type="ECO:0000256" key="2">
    <source>
        <dbReference type="SAM" id="SignalP"/>
    </source>
</evidence>
<feature type="signal peptide" evidence="2">
    <location>
        <begin position="1"/>
        <end position="21"/>
    </location>
</feature>
<keyword evidence="2" id="KW-0732">Signal</keyword>
<keyword evidence="1" id="KW-0472">Membrane</keyword>
<evidence type="ECO:0000313" key="4">
    <source>
        <dbReference type="Proteomes" id="UP001642540"/>
    </source>
</evidence>
<feature type="chain" id="PRO_5046846427" evidence="2">
    <location>
        <begin position="22"/>
        <end position="680"/>
    </location>
</feature>
<name>A0ABP1SB19_9HEXA</name>
<evidence type="ECO:0000256" key="1">
    <source>
        <dbReference type="SAM" id="Phobius"/>
    </source>
</evidence>
<keyword evidence="1" id="KW-1133">Transmembrane helix</keyword>
<sequence length="680" mass="76179">MEGWRGALLVIGLLLVQDVNNHDGAHGNNEVIITRGAVLNPVVGTHVYEEMEGMLFVIPDLPDPPKLASLQCSPNIDKRLCSMFVDSKVVLRDVQDVFKVMNRVLTTKGLSDSPPFTSEKMQTSWVENIPNVDVKSESPPENVRYAVGDDYISQVERRLALRKFMQSGTSTLSSREKRFIGSLALPGMSIAKHLLGPLELSKLFDGLFTGDHGILKAIASLRAASPGKKKAFTDLPSRVSEFEAETKRIFFDVLNRTDKMDKTIFALQNDRDYFAVTVSGKISPVFIPPDLLEKRLKDLESKLDEGQQLVFPASEHHQYYKLKTATCVYDSRGGIMRVGIPTKRKMSAFQLFEYKPIQFAFKDLESKTYTCSLDTPSTYVIKDGFTNQIYPINELDINECNIDSGICRLPMTADQDTASVCISILMQGSSADQIKKNCALQCTERKRSSLIKVSPDVFVGTHLPQKGVSVACPGSNINVSGVDIGSTRITLECTDCRILWDGRLVGESTSIPCSGYLKPRIQTLLPVHFTTLQDLKPDLDDGNERTAFTHMEEIFDEGFQPTKQTEHSKRGLWTTFWEIFSVVQDFLQTVAIIYFSIKSSRKLAVSIEVVQAYVMTVAAVSNPTFKLSEDAYYLLWNLMISVLLILAQGLYHRLQAFFGRQRNERVDLAAAQRMVNINQR</sequence>
<organism evidence="3 4">
    <name type="scientific">Orchesella dallaii</name>
    <dbReference type="NCBI Taxonomy" id="48710"/>
    <lineage>
        <taxon>Eukaryota</taxon>
        <taxon>Metazoa</taxon>
        <taxon>Ecdysozoa</taxon>
        <taxon>Arthropoda</taxon>
        <taxon>Hexapoda</taxon>
        <taxon>Collembola</taxon>
        <taxon>Entomobryomorpha</taxon>
        <taxon>Entomobryoidea</taxon>
        <taxon>Orchesellidae</taxon>
        <taxon>Orchesellinae</taxon>
        <taxon>Orchesella</taxon>
    </lineage>
</organism>
<proteinExistence type="predicted"/>
<protein>
    <submittedName>
        <fullName evidence="3">Uncharacterized protein</fullName>
    </submittedName>
</protein>
<feature type="transmembrane region" description="Helical" evidence="1">
    <location>
        <begin position="633"/>
        <end position="651"/>
    </location>
</feature>
<gene>
    <name evidence="3" type="ORF">ODALV1_LOCUS31542</name>
</gene>
<comment type="caution">
    <text evidence="3">The sequence shown here is derived from an EMBL/GenBank/DDBJ whole genome shotgun (WGS) entry which is preliminary data.</text>
</comment>
<evidence type="ECO:0000313" key="3">
    <source>
        <dbReference type="EMBL" id="CAL8148821.1"/>
    </source>
</evidence>